<gene>
    <name evidence="5" type="ORF">V3328_25860</name>
</gene>
<dbReference type="SUPFAM" id="SSF82282">
    <property type="entry name" value="Homocysteine S-methyltransferase"/>
    <property type="match status" value="1"/>
</dbReference>
<dbReference type="Gene3D" id="3.20.20.330">
    <property type="entry name" value="Homocysteine-binding-like domain"/>
    <property type="match status" value="1"/>
</dbReference>
<keyword evidence="3" id="KW-0479">Metal-binding</keyword>
<dbReference type="InterPro" id="IPR003726">
    <property type="entry name" value="HCY_dom"/>
</dbReference>
<dbReference type="AlphaFoldDB" id="A0AAW9RXD0"/>
<evidence type="ECO:0000256" key="2">
    <source>
        <dbReference type="ARBA" id="ARBA00022679"/>
    </source>
</evidence>
<dbReference type="PANTHER" id="PTHR11103:SF18">
    <property type="entry name" value="SLR1189 PROTEIN"/>
    <property type="match status" value="1"/>
</dbReference>
<evidence type="ECO:0000256" key="1">
    <source>
        <dbReference type="ARBA" id="ARBA00022603"/>
    </source>
</evidence>
<feature type="binding site" evidence="3">
    <location>
        <position position="230"/>
    </location>
    <ligand>
        <name>Zn(2+)</name>
        <dbReference type="ChEBI" id="CHEBI:29105"/>
    </ligand>
</feature>
<keyword evidence="6" id="KW-1185">Reference proteome</keyword>
<dbReference type="GO" id="GO:0032259">
    <property type="term" value="P:methylation"/>
    <property type="evidence" value="ECO:0007669"/>
    <property type="project" value="UniProtKB-KW"/>
</dbReference>
<dbReference type="RefSeq" id="WP_340332627.1">
    <property type="nucleotide sequence ID" value="NZ_JAZHOF010000015.1"/>
</dbReference>
<feature type="binding site" evidence="3">
    <location>
        <position position="300"/>
    </location>
    <ligand>
        <name>Zn(2+)</name>
        <dbReference type="ChEBI" id="CHEBI:29105"/>
    </ligand>
</feature>
<organism evidence="5 6">
    <name type="scientific">Microbaculum marinum</name>
    <dbReference type="NCBI Taxonomy" id="1764581"/>
    <lineage>
        <taxon>Bacteria</taxon>
        <taxon>Pseudomonadati</taxon>
        <taxon>Pseudomonadota</taxon>
        <taxon>Alphaproteobacteria</taxon>
        <taxon>Hyphomicrobiales</taxon>
        <taxon>Tepidamorphaceae</taxon>
        <taxon>Microbaculum</taxon>
    </lineage>
</organism>
<evidence type="ECO:0000259" key="4">
    <source>
        <dbReference type="PROSITE" id="PS50970"/>
    </source>
</evidence>
<dbReference type="PANTHER" id="PTHR11103">
    <property type="entry name" value="SLR1189 PROTEIN"/>
    <property type="match status" value="1"/>
</dbReference>
<comment type="cofactor">
    <cofactor evidence="3">
        <name>Zn(2+)</name>
        <dbReference type="ChEBI" id="CHEBI:29105"/>
    </cofactor>
</comment>
<evidence type="ECO:0000313" key="5">
    <source>
        <dbReference type="EMBL" id="MEJ8574927.1"/>
    </source>
</evidence>
<protein>
    <submittedName>
        <fullName evidence="5">Homocysteine S-methyltransferase family protein</fullName>
    </submittedName>
</protein>
<accession>A0AAW9RXD0</accession>
<dbReference type="InterPro" id="IPR036589">
    <property type="entry name" value="HCY_dom_sf"/>
</dbReference>
<proteinExistence type="predicted"/>
<dbReference type="Proteomes" id="UP001378188">
    <property type="component" value="Unassembled WGS sequence"/>
</dbReference>
<evidence type="ECO:0000313" key="6">
    <source>
        <dbReference type="Proteomes" id="UP001378188"/>
    </source>
</evidence>
<dbReference type="PROSITE" id="PS50970">
    <property type="entry name" value="HCY"/>
    <property type="match status" value="1"/>
</dbReference>
<reference evidence="5 6" key="1">
    <citation type="submission" date="2024-02" db="EMBL/GenBank/DDBJ databases">
        <title>Genome analysis and characterization of Microbaculum marinisediminis sp. nov., isolated from marine sediment.</title>
        <authorList>
            <person name="Du Z.-J."/>
            <person name="Ye Y.-Q."/>
            <person name="Zhang Z.-R."/>
            <person name="Yuan S.-M."/>
            <person name="Zhang X.-Y."/>
        </authorList>
    </citation>
    <scope>NUCLEOTIDE SEQUENCE [LARGE SCALE GENOMIC DNA]</scope>
    <source>
        <strain evidence="5 6">SDUM1044001</strain>
    </source>
</reference>
<name>A0AAW9RXD0_9HYPH</name>
<keyword evidence="1 3" id="KW-0489">Methyltransferase</keyword>
<dbReference type="EMBL" id="JAZHOF010000015">
    <property type="protein sequence ID" value="MEJ8574927.1"/>
    <property type="molecule type" value="Genomic_DNA"/>
</dbReference>
<keyword evidence="3" id="KW-0862">Zinc</keyword>
<feature type="domain" description="Hcy-binding" evidence="4">
    <location>
        <begin position="7"/>
        <end position="314"/>
    </location>
</feature>
<dbReference type="Pfam" id="PF02574">
    <property type="entry name" value="S-methyl_trans"/>
    <property type="match status" value="1"/>
</dbReference>
<sequence length="320" mass="34355">MSRYRDHLPQTDPRSGGVFLTDGGIETVLIFHEGADLPCFASFVLLETDEGREMLRRYFRRYAALAAERGLGFILESPTWRASPDWGRKLGYDAHALARINTAAIDMMHEIRNEHETPQSRFVISGCVGPRGDGYDAGDLTSVEQARAYHAGQVGVFAAAGADMVTGITMTNVPEATGLALAARDAAVPCAVSFTVETDGRLPSGEEIGAAVDAVDAATEAHPAYYMINCAHPSHFEHAVLRGEAWLTRVRGIRANASAKSHAELDDSETLDEGDPEDLAGRLRALREVMPNLNVVGGCCGTDHRHVAAIGDAIVADRTG</sequence>
<keyword evidence="2 3" id="KW-0808">Transferase</keyword>
<feature type="binding site" evidence="3">
    <location>
        <position position="299"/>
    </location>
    <ligand>
        <name>Zn(2+)</name>
        <dbReference type="ChEBI" id="CHEBI:29105"/>
    </ligand>
</feature>
<evidence type="ECO:0000256" key="3">
    <source>
        <dbReference type="PROSITE-ProRule" id="PRU00333"/>
    </source>
</evidence>
<comment type="caution">
    <text evidence="5">The sequence shown here is derived from an EMBL/GenBank/DDBJ whole genome shotgun (WGS) entry which is preliminary data.</text>
</comment>
<dbReference type="GO" id="GO:0046872">
    <property type="term" value="F:metal ion binding"/>
    <property type="evidence" value="ECO:0007669"/>
    <property type="project" value="UniProtKB-KW"/>
</dbReference>
<dbReference type="GO" id="GO:0008168">
    <property type="term" value="F:methyltransferase activity"/>
    <property type="evidence" value="ECO:0007669"/>
    <property type="project" value="UniProtKB-UniRule"/>
</dbReference>